<protein>
    <submittedName>
        <fullName evidence="1">Uncharacterized protein</fullName>
    </submittedName>
</protein>
<dbReference type="RefSeq" id="WP_273581277.1">
    <property type="nucleotide sequence ID" value="NZ_JAQRFO010000073.1"/>
</dbReference>
<proteinExistence type="predicted"/>
<accession>A0ABT5MA58</accession>
<dbReference type="Proteomes" id="UP001214757">
    <property type="component" value="Unassembled WGS sequence"/>
</dbReference>
<dbReference type="EMBL" id="JAQRFO010000073">
    <property type="protein sequence ID" value="MDC9623863.1"/>
    <property type="molecule type" value="Genomic_DNA"/>
</dbReference>
<sequence length="464" mass="51518">MNIKNNIVLSKPEFPQSDSHNVINIIEVKAMGIKYLVMKVNKYDGVELLDSIDGELYLKNNSKVKIKSITYCVTPDVLDNDYDYYAVIFNVSDFHTYGLYEAVYTVTNSNDNKYISPISNVNIIEGASMNTSDNEVTFTDIKNRKLYLSSISRERGIRVRANFKGFTAGNTITITLKILDEENSPINTLKSDKILLQDQINQGYADYTISTDGDGDGDGDGMNFVEAKSIVDSFYNSDIKITSSLSQISIYNDLDNVNVKVQLTQNIGTSSDSPDIKPFLTAVVYTGLNSNPIISQVSNAYFSDGSNRTPLGEINNNGVGYLNIYSKDITKNSVLTLNYLNPVNAYKVCLNFSVWLLSSSEEIKYTYSSYGVADGTCQCFLFIEPLITGIETINVKFDTPDIIIDDVVKNSIPINNPVANKFLSYKLTSNKAFRANFSINASGSGISMEQINNTIVFVDPLTFE</sequence>
<gene>
    <name evidence="1" type="ORF">PSI22_20050</name>
</gene>
<comment type="caution">
    <text evidence="1">The sequence shown here is derived from an EMBL/GenBank/DDBJ whole genome shotgun (WGS) entry which is preliminary data.</text>
</comment>
<reference evidence="1 2" key="1">
    <citation type="submission" date="2023-02" db="EMBL/GenBank/DDBJ databases">
        <title>Entomopathogenic bacteria.</title>
        <authorList>
            <person name="Machado R.A."/>
        </authorList>
    </citation>
    <scope>NUCLEOTIDE SEQUENCE [LARGE SCALE GENOMIC DNA]</scope>
    <source>
        <strain evidence="1 2">XENO-7</strain>
    </source>
</reference>
<name>A0ABT5MA58_9GAMM</name>
<evidence type="ECO:0000313" key="2">
    <source>
        <dbReference type="Proteomes" id="UP001214757"/>
    </source>
</evidence>
<evidence type="ECO:0000313" key="1">
    <source>
        <dbReference type="EMBL" id="MDC9623863.1"/>
    </source>
</evidence>
<organism evidence="1 2">
    <name type="scientific">Xenorhabdus aichiensis</name>
    <dbReference type="NCBI Taxonomy" id="3025874"/>
    <lineage>
        <taxon>Bacteria</taxon>
        <taxon>Pseudomonadati</taxon>
        <taxon>Pseudomonadota</taxon>
        <taxon>Gammaproteobacteria</taxon>
        <taxon>Enterobacterales</taxon>
        <taxon>Morganellaceae</taxon>
        <taxon>Xenorhabdus</taxon>
    </lineage>
</organism>
<keyword evidence="2" id="KW-1185">Reference proteome</keyword>